<evidence type="ECO:0000259" key="2">
    <source>
        <dbReference type="SMART" id="SM00382"/>
    </source>
</evidence>
<sequence>MNTRDVLKKLRKANFMHPKFEEAFDRVYAHAALGLTDSVIMVVGPTRVGKTTLSRLLESKLACSDLVEGSDIPLIRIEAATTDRGFISSKYLTLRMLQALKHPFYDDDGYQARLSDSETKLRSRLDKALRARGTRFILIDEAHHLLRTKSNRAIGSVLDSLKCLANETGVILILFGGYELLKTCFQSAHLNGRATFIDFSNYKATGADIHVYDGILASIDRLLPWANGHCLLNYRNFIYSGTLGCYGLLIRWISAALAEMEAAKSKTLKMLHFSRTQLKEQIAPIKDDIELGVSLMNELASTDGDELSIPGRSRNRGAHRASLKPGTRKPGRDPVGV</sequence>
<feature type="region of interest" description="Disordered" evidence="1">
    <location>
        <begin position="304"/>
        <end position="337"/>
    </location>
</feature>
<dbReference type="GO" id="GO:0016887">
    <property type="term" value="F:ATP hydrolysis activity"/>
    <property type="evidence" value="ECO:0007669"/>
    <property type="project" value="InterPro"/>
</dbReference>
<dbReference type="InterPro" id="IPR027417">
    <property type="entry name" value="P-loop_NTPase"/>
</dbReference>
<evidence type="ECO:0000313" key="4">
    <source>
        <dbReference type="Proteomes" id="UP000255334"/>
    </source>
</evidence>
<name>A0A370X792_9GAMM</name>
<dbReference type="SUPFAM" id="SSF52540">
    <property type="entry name" value="P-loop containing nucleoside triphosphate hydrolases"/>
    <property type="match status" value="1"/>
</dbReference>
<dbReference type="InterPro" id="IPR003593">
    <property type="entry name" value="AAA+_ATPase"/>
</dbReference>
<dbReference type="Gene3D" id="3.40.50.300">
    <property type="entry name" value="P-loop containing nucleotide triphosphate hydrolases"/>
    <property type="match status" value="1"/>
</dbReference>
<keyword evidence="4" id="KW-1185">Reference proteome</keyword>
<proteinExistence type="predicted"/>
<dbReference type="Proteomes" id="UP000255334">
    <property type="component" value="Unassembled WGS sequence"/>
</dbReference>
<evidence type="ECO:0000313" key="3">
    <source>
        <dbReference type="EMBL" id="RDS84137.1"/>
    </source>
</evidence>
<dbReference type="OrthoDB" id="9086539at2"/>
<dbReference type="InterPro" id="IPR049945">
    <property type="entry name" value="AAA_22"/>
</dbReference>
<feature type="domain" description="AAA+ ATPase" evidence="2">
    <location>
        <begin position="36"/>
        <end position="203"/>
    </location>
</feature>
<reference evidence="3 4" key="1">
    <citation type="submission" date="2018-07" db="EMBL/GenBank/DDBJ databases">
        <title>Dyella monticola sp. nov. and Dyella psychrodurans sp. nov. isolated from monsoon evergreen broad-leaved forest soil of Dinghu Mountain, China.</title>
        <authorList>
            <person name="Gao Z."/>
            <person name="Qiu L."/>
        </authorList>
    </citation>
    <scope>NUCLEOTIDE SEQUENCE [LARGE SCALE GENOMIC DNA]</scope>
    <source>
        <strain evidence="3 4">4MSK11</strain>
    </source>
</reference>
<dbReference type="EMBL" id="QRBF01000003">
    <property type="protein sequence ID" value="RDS84137.1"/>
    <property type="molecule type" value="Genomic_DNA"/>
</dbReference>
<gene>
    <name evidence="3" type="ORF">DWU99_10290</name>
</gene>
<dbReference type="AlphaFoldDB" id="A0A370X792"/>
<feature type="compositionally biased region" description="Basic residues" evidence="1">
    <location>
        <begin position="313"/>
        <end position="329"/>
    </location>
</feature>
<dbReference type="RefSeq" id="WP_115477938.1">
    <property type="nucleotide sequence ID" value="NZ_QRBF01000003.1"/>
</dbReference>
<protein>
    <submittedName>
        <fullName evidence="3">AAA family ATPase</fullName>
    </submittedName>
</protein>
<organism evidence="3 4">
    <name type="scientific">Dyella psychrodurans</name>
    <dbReference type="NCBI Taxonomy" id="1927960"/>
    <lineage>
        <taxon>Bacteria</taxon>
        <taxon>Pseudomonadati</taxon>
        <taxon>Pseudomonadota</taxon>
        <taxon>Gammaproteobacteria</taxon>
        <taxon>Lysobacterales</taxon>
        <taxon>Rhodanobacteraceae</taxon>
        <taxon>Dyella</taxon>
    </lineage>
</organism>
<comment type="caution">
    <text evidence="3">The sequence shown here is derived from an EMBL/GenBank/DDBJ whole genome shotgun (WGS) entry which is preliminary data.</text>
</comment>
<evidence type="ECO:0000256" key="1">
    <source>
        <dbReference type="SAM" id="MobiDB-lite"/>
    </source>
</evidence>
<dbReference type="SMART" id="SM00382">
    <property type="entry name" value="AAA"/>
    <property type="match status" value="1"/>
</dbReference>
<dbReference type="Pfam" id="PF13401">
    <property type="entry name" value="AAA_22"/>
    <property type="match status" value="1"/>
</dbReference>
<accession>A0A370X792</accession>